<dbReference type="AlphaFoldDB" id="A0A285SFG5"/>
<gene>
    <name evidence="1" type="ORF">SAMN05877831_10513</name>
</gene>
<protein>
    <submittedName>
        <fullName evidence="1">Uncharacterized protein</fullName>
    </submittedName>
</protein>
<dbReference type="Gene3D" id="2.130.10.10">
    <property type="entry name" value="YVTN repeat-like/Quinoprotein amine dehydrogenase"/>
    <property type="match status" value="1"/>
</dbReference>
<keyword evidence="2" id="KW-1185">Reference proteome</keyword>
<organism evidence="1 2">
    <name type="scientific">Rhodobacter maris</name>
    <dbReference type="NCBI Taxonomy" id="446682"/>
    <lineage>
        <taxon>Bacteria</taxon>
        <taxon>Pseudomonadati</taxon>
        <taxon>Pseudomonadota</taxon>
        <taxon>Alphaproteobacteria</taxon>
        <taxon>Rhodobacterales</taxon>
        <taxon>Rhodobacter group</taxon>
        <taxon>Rhodobacter</taxon>
    </lineage>
</organism>
<accession>A0A285SFG5</accession>
<dbReference type="Proteomes" id="UP000219111">
    <property type="component" value="Unassembled WGS sequence"/>
</dbReference>
<name>A0A285SFG5_9RHOB</name>
<sequence>MASGLIGIGTLCGGGLDLPAGQAEIWIGGSAAEPRITVANYSFGASEIFGLSASGALNASDERLHLTETRIPAVINGSAGALSLSAIRDGLEAAAQGDTGARLGFLDAAAFQAQAASLLTTEGSGQALLIAAPVSGAGITVYGWNDAQATLSLVQTVADTELRYLDRVSDMALVQSGNARFLFVGSASEHGVTGFALDASGTLGAEISLGMTESVPVQTVTALASATIGTTGFLITAAAGSSSLTVMKVGADGSIDVTDHMIDDLHTRFAGASKLEVVSVGDHVFVLAAGSDDGLTLFAPHPGGAAGADRKPRRYG</sequence>
<reference evidence="2" key="1">
    <citation type="submission" date="2017-08" db="EMBL/GenBank/DDBJ databases">
        <authorList>
            <person name="Varghese N."/>
            <person name="Submissions S."/>
        </authorList>
    </citation>
    <scope>NUCLEOTIDE SEQUENCE [LARGE SCALE GENOMIC DNA]</scope>
    <source>
        <strain evidence="2">JA276</strain>
    </source>
</reference>
<evidence type="ECO:0000313" key="1">
    <source>
        <dbReference type="EMBL" id="SOC06415.1"/>
    </source>
</evidence>
<dbReference type="InterPro" id="IPR015943">
    <property type="entry name" value="WD40/YVTN_repeat-like_dom_sf"/>
</dbReference>
<proteinExistence type="predicted"/>
<dbReference type="EMBL" id="OBMT01000005">
    <property type="protein sequence ID" value="SOC06415.1"/>
    <property type="molecule type" value="Genomic_DNA"/>
</dbReference>
<dbReference type="OrthoDB" id="9342475at2"/>
<dbReference type="RefSeq" id="WP_097069789.1">
    <property type="nucleotide sequence ID" value="NZ_OBMT01000005.1"/>
</dbReference>
<evidence type="ECO:0000313" key="2">
    <source>
        <dbReference type="Proteomes" id="UP000219111"/>
    </source>
</evidence>